<feature type="short sequence motif" description="Q motif" evidence="5">
    <location>
        <begin position="63"/>
        <end position="91"/>
    </location>
</feature>
<evidence type="ECO:0000256" key="1">
    <source>
        <dbReference type="ARBA" id="ARBA00022741"/>
    </source>
</evidence>
<feature type="coiled-coil region" evidence="6">
    <location>
        <begin position="201"/>
        <end position="235"/>
    </location>
</feature>
<dbReference type="GO" id="GO:0003724">
    <property type="term" value="F:RNA helicase activity"/>
    <property type="evidence" value="ECO:0007669"/>
    <property type="project" value="InterPro"/>
</dbReference>
<keyword evidence="4" id="KW-0067">ATP-binding</keyword>
<evidence type="ECO:0000256" key="4">
    <source>
        <dbReference type="ARBA" id="ARBA00022840"/>
    </source>
</evidence>
<dbReference type="EMBL" id="JAHUZN010000005">
    <property type="protein sequence ID" value="KAG8493195.1"/>
    <property type="molecule type" value="Genomic_DNA"/>
</dbReference>
<dbReference type="PROSITE" id="PS51195">
    <property type="entry name" value="Q_MOTIF"/>
    <property type="match status" value="1"/>
</dbReference>
<evidence type="ECO:0000256" key="2">
    <source>
        <dbReference type="ARBA" id="ARBA00022801"/>
    </source>
</evidence>
<gene>
    <name evidence="8" type="ORF">CXB51_010622</name>
</gene>
<keyword evidence="6" id="KW-0175">Coiled coil</keyword>
<dbReference type="InterPro" id="IPR027417">
    <property type="entry name" value="P-loop_NTPase"/>
</dbReference>
<keyword evidence="3" id="KW-0347">Helicase</keyword>
<keyword evidence="1" id="KW-0547">Nucleotide-binding</keyword>
<dbReference type="InterPro" id="IPR014014">
    <property type="entry name" value="RNA_helicase_DEAD_Q_motif"/>
</dbReference>
<dbReference type="Gene3D" id="3.40.50.300">
    <property type="entry name" value="P-loop containing nucleotide triphosphate hydrolases"/>
    <property type="match status" value="1"/>
</dbReference>
<evidence type="ECO:0000256" key="6">
    <source>
        <dbReference type="SAM" id="Coils"/>
    </source>
</evidence>
<evidence type="ECO:0000313" key="8">
    <source>
        <dbReference type="EMBL" id="KAG8493195.1"/>
    </source>
</evidence>
<sequence>MEALLSQFTFLSDQALQGNKNFDPSAMEDLMKLFEIESYKAWAALELVEEKQVKGAEITMPIFSFDQMGLKDDLLHGIYNYGFEKPSAIQQRAIMPIINGRDLKKVAIATQCAQRGRVARKELRKLKMAARETGALQAAKNKLEKQVEELTWRLQLEKRMRDTNYILTELAKSAQNLVKRENWSCSHRIVYKISEERLKQALDAESKIVQLKTVMHSLEEKISDIESENQHVTAEGTASVQQAEDVVSNYVNFVVVLLHPIL</sequence>
<organism evidence="8 9">
    <name type="scientific">Gossypium anomalum</name>
    <dbReference type="NCBI Taxonomy" id="47600"/>
    <lineage>
        <taxon>Eukaryota</taxon>
        <taxon>Viridiplantae</taxon>
        <taxon>Streptophyta</taxon>
        <taxon>Embryophyta</taxon>
        <taxon>Tracheophyta</taxon>
        <taxon>Spermatophyta</taxon>
        <taxon>Magnoliopsida</taxon>
        <taxon>eudicotyledons</taxon>
        <taxon>Gunneridae</taxon>
        <taxon>Pentapetalae</taxon>
        <taxon>rosids</taxon>
        <taxon>malvids</taxon>
        <taxon>Malvales</taxon>
        <taxon>Malvaceae</taxon>
        <taxon>Malvoideae</taxon>
        <taxon>Gossypium</taxon>
    </lineage>
</organism>
<reference evidence="8 9" key="1">
    <citation type="journal article" date="2021" name="bioRxiv">
        <title>The Gossypium anomalum genome as a resource for cotton improvement and evolutionary analysis of hybrid incompatibility.</title>
        <authorList>
            <person name="Grover C.E."/>
            <person name="Yuan D."/>
            <person name="Arick M.A."/>
            <person name="Miller E.R."/>
            <person name="Hu G."/>
            <person name="Peterson D.G."/>
            <person name="Wendel J.F."/>
            <person name="Udall J.A."/>
        </authorList>
    </citation>
    <scope>NUCLEOTIDE SEQUENCE [LARGE SCALE GENOMIC DNA]</scope>
    <source>
        <strain evidence="8">JFW-Udall</strain>
        <tissue evidence="8">Leaf</tissue>
    </source>
</reference>
<comment type="caution">
    <text evidence="8">The sequence shown here is derived from an EMBL/GenBank/DDBJ whole genome shotgun (WGS) entry which is preliminary data.</text>
</comment>
<evidence type="ECO:0000313" key="9">
    <source>
        <dbReference type="Proteomes" id="UP000701853"/>
    </source>
</evidence>
<protein>
    <recommendedName>
        <fullName evidence="7">DEAD-box RNA helicase Q domain-containing protein</fullName>
    </recommendedName>
</protein>
<dbReference type="Proteomes" id="UP000701853">
    <property type="component" value="Chromosome 5"/>
</dbReference>
<dbReference type="GO" id="GO:0005524">
    <property type="term" value="F:ATP binding"/>
    <property type="evidence" value="ECO:0007669"/>
    <property type="project" value="UniProtKB-KW"/>
</dbReference>
<keyword evidence="9" id="KW-1185">Reference proteome</keyword>
<dbReference type="PANTHER" id="PTHR37707:SF1">
    <property type="entry name" value="MATERNAL EFFECT EMBRYO ARREST 9"/>
    <property type="match status" value="1"/>
</dbReference>
<dbReference type="PROSITE" id="PS50096">
    <property type="entry name" value="IQ"/>
    <property type="match status" value="1"/>
</dbReference>
<dbReference type="PANTHER" id="PTHR37707">
    <property type="entry name" value="MATERNAL EFFECT EMBRYO ARREST 9"/>
    <property type="match status" value="1"/>
</dbReference>
<dbReference type="SUPFAM" id="SSF52540">
    <property type="entry name" value="P-loop containing nucleoside triphosphate hydrolases"/>
    <property type="match status" value="1"/>
</dbReference>
<name>A0A8J5ZDA4_9ROSI</name>
<dbReference type="GO" id="GO:0016787">
    <property type="term" value="F:hydrolase activity"/>
    <property type="evidence" value="ECO:0007669"/>
    <property type="project" value="UniProtKB-KW"/>
</dbReference>
<evidence type="ECO:0000256" key="5">
    <source>
        <dbReference type="PROSITE-ProRule" id="PRU00552"/>
    </source>
</evidence>
<evidence type="ECO:0000256" key="3">
    <source>
        <dbReference type="ARBA" id="ARBA00022806"/>
    </source>
</evidence>
<dbReference type="OrthoDB" id="1747073at2759"/>
<accession>A0A8J5ZDA4</accession>
<proteinExistence type="predicted"/>
<feature type="coiled-coil region" evidence="6">
    <location>
        <begin position="126"/>
        <end position="160"/>
    </location>
</feature>
<dbReference type="AlphaFoldDB" id="A0A8J5ZDA4"/>
<feature type="domain" description="DEAD-box RNA helicase Q" evidence="7">
    <location>
        <begin position="63"/>
        <end position="91"/>
    </location>
</feature>
<evidence type="ECO:0000259" key="7">
    <source>
        <dbReference type="PROSITE" id="PS51195"/>
    </source>
</evidence>
<keyword evidence="2" id="KW-0378">Hydrolase</keyword>